<protein>
    <submittedName>
        <fullName evidence="2">Uncharacterized protein</fullName>
    </submittedName>
</protein>
<name>A0A7W7CQW4_9ACTN</name>
<comment type="caution">
    <text evidence="2">The sequence shown here is derived from an EMBL/GenBank/DDBJ whole genome shotgun (WGS) entry which is preliminary data.</text>
</comment>
<evidence type="ECO:0000313" key="2">
    <source>
        <dbReference type="EMBL" id="MBB4693076.1"/>
    </source>
</evidence>
<reference evidence="2 3" key="1">
    <citation type="submission" date="2020-08" db="EMBL/GenBank/DDBJ databases">
        <title>Sequencing the genomes of 1000 actinobacteria strains.</title>
        <authorList>
            <person name="Klenk H.-P."/>
        </authorList>
    </citation>
    <scope>NUCLEOTIDE SEQUENCE [LARGE SCALE GENOMIC DNA]</scope>
    <source>
        <strain evidence="2 3">DSM 45518</strain>
    </source>
</reference>
<accession>A0A7W7CQW4</accession>
<dbReference type="RefSeq" id="WP_184951736.1">
    <property type="nucleotide sequence ID" value="NZ_BOMC01000083.1"/>
</dbReference>
<feature type="region of interest" description="Disordered" evidence="1">
    <location>
        <begin position="1"/>
        <end position="29"/>
    </location>
</feature>
<dbReference type="EMBL" id="JACHMF010000001">
    <property type="protein sequence ID" value="MBB4693076.1"/>
    <property type="molecule type" value="Genomic_DNA"/>
</dbReference>
<evidence type="ECO:0000256" key="1">
    <source>
        <dbReference type="SAM" id="MobiDB-lite"/>
    </source>
</evidence>
<keyword evidence="3" id="KW-1185">Reference proteome</keyword>
<dbReference type="Proteomes" id="UP000542742">
    <property type="component" value="Unassembled WGS sequence"/>
</dbReference>
<organism evidence="2 3">
    <name type="scientific">Paractinoplanes abujensis</name>
    <dbReference type="NCBI Taxonomy" id="882441"/>
    <lineage>
        <taxon>Bacteria</taxon>
        <taxon>Bacillati</taxon>
        <taxon>Actinomycetota</taxon>
        <taxon>Actinomycetes</taxon>
        <taxon>Micromonosporales</taxon>
        <taxon>Micromonosporaceae</taxon>
        <taxon>Paractinoplanes</taxon>
    </lineage>
</organism>
<proteinExistence type="predicted"/>
<dbReference type="AlphaFoldDB" id="A0A7W7CQW4"/>
<evidence type="ECO:0000313" key="3">
    <source>
        <dbReference type="Proteomes" id="UP000542742"/>
    </source>
</evidence>
<gene>
    <name evidence="2" type="ORF">BKA14_003224</name>
</gene>
<sequence>MVHRVGDGRGPPVTLISPTPWPPIGARGPGWSSRSWPAAVVGFRTRPVQLASYAELGRLDRAFLGGRADRVLRRPHGGVGGKGELDDVLVGEEAARRVQGAGAEGELFGEPARLTRPRRAGWRVSS</sequence>